<evidence type="ECO:0000313" key="1">
    <source>
        <dbReference type="EMBL" id="KAL1530830.1"/>
    </source>
</evidence>
<gene>
    <name evidence="1" type="ORF">AB1Y20_001726</name>
</gene>
<sequence length="327" mass="37058">MAPGIRAAPITALFYDTRQNMSHPVSAMLDQLGVPHTFGPTEEYRSTHATRLRKEGLQVVDETYSPGQRVQYLLDVLPSMAATAPMALVLDTDVVPLCTPSELVELRAAIVAREHAPANSVIVSAEKNLWPPYQSFDGTMLSNHHQSPYPAATENAPLRYINSGVMLGRPIDIWQMYRCMERRFPHFPEKCPGGHERKSKNYTFYSRTQSGGNYHGLKLANGNWGWDQACFHMYYLEQLAARLPTECPPLVLDRRADLALHMSKIPHAKISFRSDRRVHFQASRVNVSRPCFLHANGPSKLWNGPLLRWWWRPSVDLPRGFGNGKRT</sequence>
<proteinExistence type="predicted"/>
<reference evidence="1 2" key="1">
    <citation type="journal article" date="2024" name="Science">
        <title>Giant polyketide synthase enzymes in the biosynthesis of giant marine polyether toxins.</title>
        <authorList>
            <person name="Fallon T.R."/>
            <person name="Shende V.V."/>
            <person name="Wierzbicki I.H."/>
            <person name="Pendleton A.L."/>
            <person name="Watervoot N.F."/>
            <person name="Auber R.P."/>
            <person name="Gonzalez D.J."/>
            <person name="Wisecaver J.H."/>
            <person name="Moore B.S."/>
        </authorList>
    </citation>
    <scope>NUCLEOTIDE SEQUENCE [LARGE SCALE GENOMIC DNA]</scope>
    <source>
        <strain evidence="1 2">12B1</strain>
    </source>
</reference>
<dbReference type="EMBL" id="JBGBPQ010000001">
    <property type="protein sequence ID" value="KAL1530830.1"/>
    <property type="molecule type" value="Genomic_DNA"/>
</dbReference>
<keyword evidence="2" id="KW-1185">Reference proteome</keyword>
<evidence type="ECO:0000313" key="2">
    <source>
        <dbReference type="Proteomes" id="UP001515480"/>
    </source>
</evidence>
<evidence type="ECO:0008006" key="3">
    <source>
        <dbReference type="Google" id="ProtNLM"/>
    </source>
</evidence>
<organism evidence="1 2">
    <name type="scientific">Prymnesium parvum</name>
    <name type="common">Toxic golden alga</name>
    <dbReference type="NCBI Taxonomy" id="97485"/>
    <lineage>
        <taxon>Eukaryota</taxon>
        <taxon>Haptista</taxon>
        <taxon>Haptophyta</taxon>
        <taxon>Prymnesiophyceae</taxon>
        <taxon>Prymnesiales</taxon>
        <taxon>Prymnesiaceae</taxon>
        <taxon>Prymnesium</taxon>
    </lineage>
</organism>
<dbReference type="SUPFAM" id="SSF53448">
    <property type="entry name" value="Nucleotide-diphospho-sugar transferases"/>
    <property type="match status" value="1"/>
</dbReference>
<accession>A0AB34KED9</accession>
<comment type="caution">
    <text evidence="1">The sequence shown here is derived from an EMBL/GenBank/DDBJ whole genome shotgun (WGS) entry which is preliminary data.</text>
</comment>
<dbReference type="CDD" id="cd22997">
    <property type="entry name" value="GT_LH"/>
    <property type="match status" value="1"/>
</dbReference>
<name>A0AB34KED9_PRYPA</name>
<dbReference type="AlphaFoldDB" id="A0AB34KED9"/>
<dbReference type="Proteomes" id="UP001515480">
    <property type="component" value="Unassembled WGS sequence"/>
</dbReference>
<protein>
    <recommendedName>
        <fullName evidence="3">Hexosyltransferase</fullName>
    </recommendedName>
</protein>
<dbReference type="InterPro" id="IPR029044">
    <property type="entry name" value="Nucleotide-diphossugar_trans"/>
</dbReference>
<dbReference type="Gene3D" id="3.90.550.10">
    <property type="entry name" value="Spore Coat Polysaccharide Biosynthesis Protein SpsA, Chain A"/>
    <property type="match status" value="1"/>
</dbReference>